<keyword evidence="2" id="KW-1185">Reference proteome</keyword>
<dbReference type="PANTHER" id="PTHR39323">
    <property type="entry name" value="BLR1149 PROTEIN"/>
    <property type="match status" value="1"/>
</dbReference>
<reference evidence="1 2" key="1">
    <citation type="submission" date="2018-05" db="EMBL/GenBank/DDBJ databases">
        <title>Genomic Encyclopedia of Type Strains, Phase IV (KMG-V): Genome sequencing to study the core and pangenomes of soil and plant-associated prokaryotes.</title>
        <authorList>
            <person name="Whitman W."/>
        </authorList>
    </citation>
    <scope>NUCLEOTIDE SEQUENCE [LARGE SCALE GENOMIC DNA]</scope>
    <source>
        <strain evidence="1 2">SLV-132</strain>
    </source>
</reference>
<evidence type="ECO:0000313" key="2">
    <source>
        <dbReference type="Proteomes" id="UP000245754"/>
    </source>
</evidence>
<sequence>MTETAASTEANLIASGAVAIDAAGETLWLLPDPAIWWPARAMLLVADVHIGKAASFRALGQPVPAGTTASNLARLRSLVMRYRARELVFLGDFLHARAARTAAVLLALQDWRSALPPDLRLTLVRGNHDLHAGDPPPALSIDVTTEPHVAGPFALCHTPGASRAGYVLAGHLHPAFHLRGRRSADSVRLPCFVFGPEGAILPAFGAFTGHASVRAEPGTHLYVIGDGRVWPVRQNLPAGPARDM</sequence>
<accession>A0A316EYL5</accession>
<comment type="caution">
    <text evidence="1">The sequence shown here is derived from an EMBL/GenBank/DDBJ whole genome shotgun (WGS) entry which is preliminary data.</text>
</comment>
<dbReference type="PANTHER" id="PTHR39323:SF1">
    <property type="entry name" value="BLR1149 PROTEIN"/>
    <property type="match status" value="1"/>
</dbReference>
<organism evidence="1 2">
    <name type="scientific">Cupriavidus plantarum</name>
    <dbReference type="NCBI Taxonomy" id="942865"/>
    <lineage>
        <taxon>Bacteria</taxon>
        <taxon>Pseudomonadati</taxon>
        <taxon>Pseudomonadota</taxon>
        <taxon>Betaproteobacteria</taxon>
        <taxon>Burkholderiales</taxon>
        <taxon>Burkholderiaceae</taxon>
        <taxon>Cupriavidus</taxon>
    </lineage>
</organism>
<evidence type="ECO:0000313" key="1">
    <source>
        <dbReference type="EMBL" id="PWK37471.1"/>
    </source>
</evidence>
<name>A0A316EYL5_9BURK</name>
<dbReference type="NCBIfam" id="TIGR04123">
    <property type="entry name" value="P_estr_lig_assc"/>
    <property type="match status" value="1"/>
</dbReference>
<dbReference type="InterPro" id="IPR026336">
    <property type="entry name" value="PdeM-like"/>
</dbReference>
<dbReference type="Proteomes" id="UP000245754">
    <property type="component" value="Unassembled WGS sequence"/>
</dbReference>
<gene>
    <name evidence="1" type="ORF">C7419_1011353</name>
</gene>
<dbReference type="AlphaFoldDB" id="A0A316EYL5"/>
<protein>
    <submittedName>
        <fullName evidence="1">Putative phosphoesterase</fullName>
    </submittedName>
</protein>
<dbReference type="SUPFAM" id="SSF56300">
    <property type="entry name" value="Metallo-dependent phosphatases"/>
    <property type="match status" value="1"/>
</dbReference>
<dbReference type="InterPro" id="IPR029052">
    <property type="entry name" value="Metallo-depent_PP-like"/>
</dbReference>
<dbReference type="EMBL" id="QGGT01000001">
    <property type="protein sequence ID" value="PWK37471.1"/>
    <property type="molecule type" value="Genomic_DNA"/>
</dbReference>
<dbReference type="RefSeq" id="WP_109581185.1">
    <property type="nucleotide sequence ID" value="NZ_JBEFLL010000033.1"/>
</dbReference>
<dbReference type="Gene3D" id="3.60.21.10">
    <property type="match status" value="1"/>
</dbReference>
<proteinExistence type="predicted"/>